<proteinExistence type="predicted"/>
<accession>A0A176S5P4</accession>
<sequence length="51" mass="5756">MVSFVRPAIPVKNRVGYVLSPAARIFASISIISYKQWGRGFLNLTNMRLIC</sequence>
<comment type="caution">
    <text evidence="1">The sequence shown here is derived from an EMBL/GenBank/DDBJ whole genome shotgun (WGS) entry which is preliminary data.</text>
</comment>
<keyword evidence="2" id="KW-1185">Reference proteome</keyword>
<organism evidence="1 2">
    <name type="scientific">Candidatus Thiomargarita nelsonii</name>
    <dbReference type="NCBI Taxonomy" id="1003181"/>
    <lineage>
        <taxon>Bacteria</taxon>
        <taxon>Pseudomonadati</taxon>
        <taxon>Pseudomonadota</taxon>
        <taxon>Gammaproteobacteria</taxon>
        <taxon>Thiotrichales</taxon>
        <taxon>Thiotrichaceae</taxon>
        <taxon>Thiomargarita</taxon>
    </lineage>
</organism>
<evidence type="ECO:0000313" key="1">
    <source>
        <dbReference type="EMBL" id="OAD23254.1"/>
    </source>
</evidence>
<dbReference type="EMBL" id="LUTY01000467">
    <property type="protein sequence ID" value="OAD23254.1"/>
    <property type="molecule type" value="Genomic_DNA"/>
</dbReference>
<gene>
    <name evidence="1" type="ORF">THIOM_000919</name>
</gene>
<dbReference type="Proteomes" id="UP000076962">
    <property type="component" value="Unassembled WGS sequence"/>
</dbReference>
<evidence type="ECO:0000313" key="2">
    <source>
        <dbReference type="Proteomes" id="UP000076962"/>
    </source>
</evidence>
<reference evidence="1 2" key="1">
    <citation type="submission" date="2016-05" db="EMBL/GenBank/DDBJ databases">
        <title>Single-cell genome of chain-forming Candidatus Thiomargarita nelsonii and comparison to other large sulfur-oxidizing bacteria.</title>
        <authorList>
            <person name="Winkel M."/>
            <person name="Salman V."/>
            <person name="Woyke T."/>
            <person name="Schulz-Vogt H."/>
            <person name="Richter M."/>
            <person name="Flood B."/>
            <person name="Bailey J."/>
            <person name="Amann R."/>
            <person name="Mussmann M."/>
        </authorList>
    </citation>
    <scope>NUCLEOTIDE SEQUENCE [LARGE SCALE GENOMIC DNA]</scope>
    <source>
        <strain evidence="1 2">THI036</strain>
    </source>
</reference>
<dbReference type="AlphaFoldDB" id="A0A176S5P4"/>
<name>A0A176S5P4_9GAMM</name>
<protein>
    <submittedName>
        <fullName evidence="1">Uncharacterized protein</fullName>
    </submittedName>
</protein>